<proteinExistence type="predicted"/>
<protein>
    <submittedName>
        <fullName evidence="2">Coiled-coil domain-containing protein 40-like</fullName>
    </submittedName>
</protein>
<accession>A0A6G0YTP6</accession>
<gene>
    <name evidence="2" type="ORF">FWK35_00011281</name>
</gene>
<feature type="coiled-coil region" evidence="1">
    <location>
        <begin position="520"/>
        <end position="603"/>
    </location>
</feature>
<evidence type="ECO:0000313" key="3">
    <source>
        <dbReference type="Proteomes" id="UP000478052"/>
    </source>
</evidence>
<feature type="coiled-coil region" evidence="1">
    <location>
        <begin position="310"/>
        <end position="344"/>
    </location>
</feature>
<dbReference type="GO" id="GO:0005737">
    <property type="term" value="C:cytoplasm"/>
    <property type="evidence" value="ECO:0007669"/>
    <property type="project" value="TreeGrafter"/>
</dbReference>
<dbReference type="AlphaFoldDB" id="A0A6G0YTP6"/>
<dbReference type="PANTHER" id="PTHR16275:SF8">
    <property type="entry name" value="COILED-COIL DOMAIN-CONTAINING PROTEIN 40"/>
    <property type="match status" value="1"/>
</dbReference>
<keyword evidence="1" id="KW-0175">Coiled coil</keyword>
<feature type="coiled-coil region" evidence="1">
    <location>
        <begin position="871"/>
        <end position="905"/>
    </location>
</feature>
<evidence type="ECO:0000256" key="1">
    <source>
        <dbReference type="SAM" id="Coils"/>
    </source>
</evidence>
<feature type="coiled-coil region" evidence="1">
    <location>
        <begin position="746"/>
        <end position="773"/>
    </location>
</feature>
<dbReference type="GO" id="GO:0035082">
    <property type="term" value="P:axoneme assembly"/>
    <property type="evidence" value="ECO:0007669"/>
    <property type="project" value="InterPro"/>
</dbReference>
<reference evidence="2 3" key="1">
    <citation type="submission" date="2019-08" db="EMBL/GenBank/DDBJ databases">
        <title>Whole genome of Aphis craccivora.</title>
        <authorList>
            <person name="Voronova N.V."/>
            <person name="Shulinski R.S."/>
            <person name="Bandarenka Y.V."/>
            <person name="Zhorov D.G."/>
            <person name="Warner D."/>
        </authorList>
    </citation>
    <scope>NUCLEOTIDE SEQUENCE [LARGE SCALE GENOMIC DNA]</scope>
    <source>
        <strain evidence="2">180601</strain>
        <tissue evidence="2">Whole Body</tissue>
    </source>
</reference>
<dbReference type="PANTHER" id="PTHR16275">
    <property type="entry name" value="COILED-COIL DOMAIN-CONTAINING PROTEIN 40"/>
    <property type="match status" value="1"/>
</dbReference>
<dbReference type="Proteomes" id="UP000478052">
    <property type="component" value="Unassembled WGS sequence"/>
</dbReference>
<sequence>MDNIETENHKFRDKQRTLEIDNEIENIHIDDMCNENPVEFTSNLHESQDNNKSLNLVAKEQLENILNQQTNEMDSTSYTELLNFEDMSSESENLVDNYYSRVLDIETETSKKSSDDISLGFESINSDMTYITPKSNNKEIYNSQLIVLEPNNPVMVRFQNTLKLHLLKQKENIKKELQTLDGSIRFKQKEKSSFINEINNVACRVETQHRLLNEFHRMKLELKTTKERVEECIEQRKQLYTEIHTKTTIESKKFSALKRQLDFSRGLLKELVKYEKEQEITFNVYNQKKSETKQYKKKLLNDQQKQDLLLLSLTQEILRLEDRMKQLGEQAETKFNEREVLRQKVINNSIDLDAINEDNAKITLLWNDVLISIQQCDKCFMRTKDDFQEAKNKYHTLLMEANSYKRSAKEEFHKNKDLFNYLNKLKREQNNLQNNFKTGLDKFNCLKEEYSKLLQMTEFQHQNLDQITSEQISIKNETNALLNFLNKVSNQKLKHEEDILNEIKKQLFSNNFCVQINNKISEINVQNKEHELLLVEAENNLSKALLKLEQCRTTSSNLEQDIEENTKYLNDQGFALSTLDSELKKLYTEIQNKTKQIDLENKQLEIVKKLHDDGYILTPQMQIDKVRNKIDEVVKETNSIKQSWIQQQNKNVQLLAQLNNQFNELVKVRKYDLVMETKNKKLEKEIASLSKEVYQYKQTLTNMRNTILKLNEQFSQNKGKSNMLLNENEWIQCSYLAELKENEKMCLEFIDQLKLLKNELNELKNVYMEKQCESKSWDTKLQLLIEIKKEIKNKEGDLGDIDIMKNEIHRMQIRESQLKKILEKIMLDLEVCISRRETIYNKVAAKDIRLKGKNEAKQKFLKKLDYLRINIKKIKTECKKLDLNISDLKNNKIKWENKLTYLNDNMINIQKSINDILRNIEDIGATKIKSTLYGIIRIRDSSKRWAAY</sequence>
<dbReference type="InterPro" id="IPR037386">
    <property type="entry name" value="CCDC40"/>
</dbReference>
<organism evidence="2 3">
    <name type="scientific">Aphis craccivora</name>
    <name type="common">Cowpea aphid</name>
    <dbReference type="NCBI Taxonomy" id="307492"/>
    <lineage>
        <taxon>Eukaryota</taxon>
        <taxon>Metazoa</taxon>
        <taxon>Ecdysozoa</taxon>
        <taxon>Arthropoda</taxon>
        <taxon>Hexapoda</taxon>
        <taxon>Insecta</taxon>
        <taxon>Pterygota</taxon>
        <taxon>Neoptera</taxon>
        <taxon>Paraneoptera</taxon>
        <taxon>Hemiptera</taxon>
        <taxon>Sternorrhyncha</taxon>
        <taxon>Aphidomorpha</taxon>
        <taxon>Aphidoidea</taxon>
        <taxon>Aphididae</taxon>
        <taxon>Aphidini</taxon>
        <taxon>Aphis</taxon>
        <taxon>Aphis</taxon>
    </lineage>
</organism>
<comment type="caution">
    <text evidence="2">The sequence shown here is derived from an EMBL/GenBank/DDBJ whole genome shotgun (WGS) entry which is preliminary data.</text>
</comment>
<keyword evidence="3" id="KW-1185">Reference proteome</keyword>
<feature type="coiled-coil region" evidence="1">
    <location>
        <begin position="415"/>
        <end position="442"/>
    </location>
</feature>
<dbReference type="OrthoDB" id="188741at2759"/>
<name>A0A6G0YTP6_APHCR</name>
<dbReference type="EMBL" id="VUJU01002492">
    <property type="protein sequence ID" value="KAF0761095.1"/>
    <property type="molecule type" value="Genomic_DNA"/>
</dbReference>
<evidence type="ECO:0000313" key="2">
    <source>
        <dbReference type="EMBL" id="KAF0761095.1"/>
    </source>
</evidence>